<evidence type="ECO:0000313" key="2">
    <source>
        <dbReference type="Proteomes" id="UP000717752"/>
    </source>
</evidence>
<keyword evidence="2" id="KW-1185">Reference proteome</keyword>
<accession>A0ABS7GRT1</accession>
<gene>
    <name evidence="1" type="ORF">JNB85_07940</name>
</gene>
<dbReference type="EMBL" id="JAEUAK010000003">
    <property type="protein sequence ID" value="MBW9052346.1"/>
    <property type="molecule type" value="Genomic_DNA"/>
</dbReference>
<dbReference type="Proteomes" id="UP000717752">
    <property type="component" value="Unassembled WGS sequence"/>
</dbReference>
<protein>
    <submittedName>
        <fullName evidence="1">Uncharacterized protein</fullName>
    </submittedName>
</protein>
<evidence type="ECO:0000313" key="1">
    <source>
        <dbReference type="EMBL" id="MBW9052346.1"/>
    </source>
</evidence>
<proteinExistence type="predicted"/>
<reference evidence="1 2" key="1">
    <citation type="journal article" date="2021" name="MBio">
        <title>Poor Competitiveness of Bradyrhizobium in Pigeon Pea Root Colonization in Indian Soils.</title>
        <authorList>
            <person name="Chalasani D."/>
            <person name="Basu A."/>
            <person name="Pullabhotla S.V.S.R.N."/>
            <person name="Jorrin B."/>
            <person name="Neal A.L."/>
            <person name="Poole P.S."/>
            <person name="Podile A.R."/>
            <person name="Tkacz A."/>
        </authorList>
    </citation>
    <scope>NUCLEOTIDE SEQUENCE [LARGE SCALE GENOMIC DNA]</scope>
    <source>
        <strain evidence="1 2">HU56</strain>
    </source>
</reference>
<sequence length="80" mass="9526">MARFMLVSDARRAFSVLSREIDMQMDHIARMPAQKVYKVTELARALHIRDEQEQELKTLFGEFVTRQEFLSNVELPPRFR</sequence>
<name>A0ABS7GRT1_9HYPH</name>
<organism evidence="1 2">
    <name type="scientific">Rhizobium mesosinicum</name>
    <dbReference type="NCBI Taxonomy" id="335017"/>
    <lineage>
        <taxon>Bacteria</taxon>
        <taxon>Pseudomonadati</taxon>
        <taxon>Pseudomonadota</taxon>
        <taxon>Alphaproteobacteria</taxon>
        <taxon>Hyphomicrobiales</taxon>
        <taxon>Rhizobiaceae</taxon>
        <taxon>Rhizobium/Agrobacterium group</taxon>
        <taxon>Rhizobium</taxon>
    </lineage>
</organism>
<comment type="caution">
    <text evidence="1">The sequence shown here is derived from an EMBL/GenBank/DDBJ whole genome shotgun (WGS) entry which is preliminary data.</text>
</comment>
<dbReference type="RefSeq" id="WP_220333805.1">
    <property type="nucleotide sequence ID" value="NZ_JAEUAK010000003.1"/>
</dbReference>